<keyword evidence="1" id="KW-0472">Membrane</keyword>
<feature type="transmembrane region" description="Helical" evidence="1">
    <location>
        <begin position="455"/>
        <end position="474"/>
    </location>
</feature>
<evidence type="ECO:0008006" key="4">
    <source>
        <dbReference type="Google" id="ProtNLM"/>
    </source>
</evidence>
<feature type="transmembrane region" description="Helical" evidence="1">
    <location>
        <begin position="402"/>
        <end position="419"/>
    </location>
</feature>
<name>A0ABP8I2B6_9BACT</name>
<proteinExistence type="predicted"/>
<reference evidence="3" key="1">
    <citation type="journal article" date="2019" name="Int. J. Syst. Evol. Microbiol.">
        <title>The Global Catalogue of Microorganisms (GCM) 10K type strain sequencing project: providing services to taxonomists for standard genome sequencing and annotation.</title>
        <authorList>
            <consortium name="The Broad Institute Genomics Platform"/>
            <consortium name="The Broad Institute Genome Sequencing Center for Infectious Disease"/>
            <person name="Wu L."/>
            <person name="Ma J."/>
        </authorList>
    </citation>
    <scope>NUCLEOTIDE SEQUENCE [LARGE SCALE GENOMIC DNA]</scope>
    <source>
        <strain evidence="3">JCM 17923</strain>
    </source>
</reference>
<evidence type="ECO:0000256" key="1">
    <source>
        <dbReference type="SAM" id="Phobius"/>
    </source>
</evidence>
<sequence>MAGGRLAVGLGAQGINGGQQLVGSAFKLLKFEVQAVVHGMEWGGRRVALGKRYGKTRVRNKPTKLEHGEWPLAGRLVLVLVLYALYLPLSGYQPQHLRFDAGQYWELSLKFFQQGRFSLLHYDEPVRGYLGPLLVQPGRLLCHLTGWPALRGAQALGAGWAALLFGGAIPAAWRLGSGQALSGRRWLLLVGLGFVFWRDYFNFPLSDMPALTLLLLGLAALWRPHWGWTLAAGLLLAGALNIRPIYLASLPPVLWLLIRKPGRGLRHGAFAAGAALVLLPQLLINLRHFGQATPLVLAAPATKRALYLQQLTWGTAFQRVETSLMPEYPRQVLFADPAGQAALAVGPGAAFNSYPDFIHFTRKHPVDFAVRCARHVFNGLDIRFATPYLRELHPSGQAGLRVLNYVLLAAALALVLAGWRNRPRSQKLQGPATALLLALLLPCALAIPTAMECRFLLPLHLLLLTLVAASARPLAWLQQAGPGRRALACLLLLGWVWGCWQLSEDTARYLQPESAARRYE</sequence>
<keyword evidence="1" id="KW-1133">Transmembrane helix</keyword>
<dbReference type="Proteomes" id="UP001501153">
    <property type="component" value="Unassembled WGS sequence"/>
</dbReference>
<feature type="transmembrane region" description="Helical" evidence="1">
    <location>
        <begin position="431"/>
        <end position="449"/>
    </location>
</feature>
<organism evidence="2 3">
    <name type="scientific">Hymenobacter saemangeumensis</name>
    <dbReference type="NCBI Taxonomy" id="1084522"/>
    <lineage>
        <taxon>Bacteria</taxon>
        <taxon>Pseudomonadati</taxon>
        <taxon>Bacteroidota</taxon>
        <taxon>Cytophagia</taxon>
        <taxon>Cytophagales</taxon>
        <taxon>Hymenobacteraceae</taxon>
        <taxon>Hymenobacter</taxon>
    </lineage>
</organism>
<accession>A0ABP8I2B6</accession>
<gene>
    <name evidence="2" type="ORF">GCM10023185_06510</name>
</gene>
<comment type="caution">
    <text evidence="2">The sequence shown here is derived from an EMBL/GenBank/DDBJ whole genome shotgun (WGS) entry which is preliminary data.</text>
</comment>
<evidence type="ECO:0000313" key="2">
    <source>
        <dbReference type="EMBL" id="GAA4349631.1"/>
    </source>
</evidence>
<keyword evidence="1" id="KW-0812">Transmembrane</keyword>
<protein>
    <recommendedName>
        <fullName evidence="4">Glycosyltransferase RgtA/B/C/D-like domain-containing protein</fullName>
    </recommendedName>
</protein>
<dbReference type="EMBL" id="BAABGZ010000010">
    <property type="protein sequence ID" value="GAA4349631.1"/>
    <property type="molecule type" value="Genomic_DNA"/>
</dbReference>
<keyword evidence="3" id="KW-1185">Reference proteome</keyword>
<evidence type="ECO:0000313" key="3">
    <source>
        <dbReference type="Proteomes" id="UP001501153"/>
    </source>
</evidence>